<sequence>MAQNFYCILTAVGEAKDANAKALGIPLRFTHMAVGDGAGVVPTPDRIRTKLIGQQYKALLNQLSRDPINTNQVIAELVIPEKEGGWWMRELGLYDEDGDLIAYGNCPPTYKPQLAEGSGRTQVVRMVIIMTSAGNVELKIDPSVVLATRSYLESYAAQKAHTHNPADVIPGGLVGQVLRKKTNASGDVEWVDMTAGVKINVNTVEESQILAAGQTVVDVTKVTTNGMVAHIGGARLDKDVDFTINTAGRFTLAKAWPKGTRITISQNETAGTVVNPLDTSKNLQDVADPSTARKNIGAAAALTGVPLKWPTLDCPAWALVRDGSAYPRATYPGLFNILAPVRNGTITQNAGGAIVSGLSRTADLWVGMPYEHDTVPVGATVKSIDSANQVTLSANATATTANAAGRFFLHGYGNGGGATTFGLMDDRGLFERATDGSRGYDQSVFSMTLTAGSKAVTGLGTTKGLYIGQSLTAPGVPAGATVESITSATSITLSLAATAGGAVNATFTGRQVGSEEGQSVESHNHTNGAAYWIFGGGGAVYDYASGGNVSRASPLLAYGGAETRPKNRAYLPIIVY</sequence>
<evidence type="ECO:0000259" key="1">
    <source>
        <dbReference type="Pfam" id="PF12571"/>
    </source>
</evidence>
<dbReference type="RefSeq" id="WP_310836068.1">
    <property type="nucleotide sequence ID" value="NZ_JAVLSM010000002.1"/>
</dbReference>
<dbReference type="InterPro" id="IPR022225">
    <property type="entry name" value="Phage_tail_fibre_N"/>
</dbReference>
<proteinExistence type="predicted"/>
<comment type="caution">
    <text evidence="2">The sequence shown here is derived from an EMBL/GenBank/DDBJ whole genome shotgun (WGS) entry which is preliminary data.</text>
</comment>
<dbReference type="PANTHER" id="PTHR35191">
    <property type="entry name" value="PROPHAGE SIDE TAIL FIBER PROTEIN HOMOLOG STFQ-RELATED"/>
    <property type="match status" value="1"/>
</dbReference>
<dbReference type="EMBL" id="JAVRAA010000012">
    <property type="protein sequence ID" value="MDT0339221.1"/>
    <property type="molecule type" value="Genomic_DNA"/>
</dbReference>
<organism evidence="2">
    <name type="scientific">Herbaspirillum huttiense subsp. nephrolepidis</name>
    <dbReference type="NCBI Taxonomy" id="3075126"/>
    <lineage>
        <taxon>Bacteria</taxon>
        <taxon>Pseudomonadati</taxon>
        <taxon>Pseudomonadota</taxon>
        <taxon>Betaproteobacteria</taxon>
        <taxon>Burkholderiales</taxon>
        <taxon>Oxalobacteraceae</taxon>
        <taxon>Herbaspirillum</taxon>
    </lineage>
</organism>
<gene>
    <name evidence="2" type="ORF">RJN63_20465</name>
</gene>
<evidence type="ECO:0000313" key="2">
    <source>
        <dbReference type="EMBL" id="MDT0339221.1"/>
    </source>
</evidence>
<dbReference type="PANTHER" id="PTHR35191:SF1">
    <property type="entry name" value="PROPHAGE SIDE TAIL FIBER PROTEIN HOMOLOG STFQ-RELATED"/>
    <property type="match status" value="1"/>
</dbReference>
<dbReference type="AlphaFoldDB" id="A0AAE4GBW5"/>
<dbReference type="SUPFAM" id="SSF88874">
    <property type="entry name" value="Receptor-binding domain of short tail fibre protein gp12"/>
    <property type="match status" value="1"/>
</dbReference>
<protein>
    <submittedName>
        <fullName evidence="2">Phage tail protein</fullName>
    </submittedName>
</protein>
<dbReference type="Pfam" id="PF12571">
    <property type="entry name" value="Phage_tail_fib"/>
    <property type="match status" value="1"/>
</dbReference>
<name>A0AAE4GBW5_9BURK</name>
<accession>A0AAE4GBW5</accession>
<reference evidence="2" key="1">
    <citation type="submission" date="2023-02" db="EMBL/GenBank/DDBJ databases">
        <title>Description of Herbaspirillum huttiense subsp. nephrolepsisexaltata and Herbaspirillum huttiense subsp. lycopersicon.</title>
        <authorList>
            <person name="Poudel M."/>
            <person name="Sharma A."/>
            <person name="Goss E."/>
            <person name="Tapia J.H."/>
            <person name="Harmon C.M."/>
            <person name="Jones J.B."/>
        </authorList>
    </citation>
    <scope>NUCLEOTIDE SEQUENCE</scope>
    <source>
        <strain evidence="2">NC40101</strain>
    </source>
</reference>
<dbReference type="InterPro" id="IPR051934">
    <property type="entry name" value="Phage_Tail_Fiber_Structural"/>
</dbReference>
<feature type="domain" description="Phage tail fibre protein N-terminal" evidence="1">
    <location>
        <begin position="1"/>
        <end position="149"/>
    </location>
</feature>